<protein>
    <submittedName>
        <fullName evidence="1">Uncharacterized protein</fullName>
    </submittedName>
</protein>
<organism evidence="1 2">
    <name type="scientific">Canavalia gladiata</name>
    <name type="common">Sword bean</name>
    <name type="synonym">Dolichos gladiatus</name>
    <dbReference type="NCBI Taxonomy" id="3824"/>
    <lineage>
        <taxon>Eukaryota</taxon>
        <taxon>Viridiplantae</taxon>
        <taxon>Streptophyta</taxon>
        <taxon>Embryophyta</taxon>
        <taxon>Tracheophyta</taxon>
        <taxon>Spermatophyta</taxon>
        <taxon>Magnoliopsida</taxon>
        <taxon>eudicotyledons</taxon>
        <taxon>Gunneridae</taxon>
        <taxon>Pentapetalae</taxon>
        <taxon>rosids</taxon>
        <taxon>fabids</taxon>
        <taxon>Fabales</taxon>
        <taxon>Fabaceae</taxon>
        <taxon>Papilionoideae</taxon>
        <taxon>50 kb inversion clade</taxon>
        <taxon>NPAAA clade</taxon>
        <taxon>indigoferoid/millettioid clade</taxon>
        <taxon>Phaseoleae</taxon>
        <taxon>Canavalia</taxon>
    </lineage>
</organism>
<dbReference type="Proteomes" id="UP001367508">
    <property type="component" value="Unassembled WGS sequence"/>
</dbReference>
<proteinExistence type="predicted"/>
<reference evidence="1 2" key="1">
    <citation type="submission" date="2024-01" db="EMBL/GenBank/DDBJ databases">
        <title>The genomes of 5 underutilized Papilionoideae crops provide insights into root nodulation and disease resistanc.</title>
        <authorList>
            <person name="Jiang F."/>
        </authorList>
    </citation>
    <scope>NUCLEOTIDE SEQUENCE [LARGE SCALE GENOMIC DNA]</scope>
    <source>
        <strain evidence="1">LVBAO_FW01</strain>
        <tissue evidence="1">Leaves</tissue>
    </source>
</reference>
<evidence type="ECO:0000313" key="1">
    <source>
        <dbReference type="EMBL" id="KAK7338249.1"/>
    </source>
</evidence>
<sequence length="107" mass="12111">MMHSSAIGARLGALGSPNLGVFELMIVPRQFRHGLIRVRMDAQTRSYHVEGNNKNNSTILKCSGLYVFKLMRQIQFYMYLDGQTSSTRGYLRTATVISIKRESRNPG</sequence>
<dbReference type="EMBL" id="JAYMYQ010000004">
    <property type="protein sequence ID" value="KAK7338249.1"/>
    <property type="molecule type" value="Genomic_DNA"/>
</dbReference>
<evidence type="ECO:0000313" key="2">
    <source>
        <dbReference type="Proteomes" id="UP001367508"/>
    </source>
</evidence>
<name>A0AAN9LLK4_CANGL</name>
<gene>
    <name evidence="1" type="ORF">VNO77_18853</name>
</gene>
<keyword evidence="2" id="KW-1185">Reference proteome</keyword>
<comment type="caution">
    <text evidence="1">The sequence shown here is derived from an EMBL/GenBank/DDBJ whole genome shotgun (WGS) entry which is preliminary data.</text>
</comment>
<accession>A0AAN9LLK4</accession>
<dbReference type="AlphaFoldDB" id="A0AAN9LLK4"/>